<dbReference type="Pfam" id="PF00665">
    <property type="entry name" value="rve"/>
    <property type="match status" value="1"/>
</dbReference>
<evidence type="ECO:0000256" key="1">
    <source>
        <dbReference type="ARBA" id="ARBA00023125"/>
    </source>
</evidence>
<keyword evidence="5" id="KW-0614">Plasmid</keyword>
<name>A0A3S5ETQ1_9GAMM</name>
<evidence type="ECO:0000256" key="2">
    <source>
        <dbReference type="ARBA" id="ARBA00037276"/>
    </source>
</evidence>
<evidence type="ECO:0000256" key="3">
    <source>
        <dbReference type="ARBA" id="ARBA00043964"/>
    </source>
</evidence>
<dbReference type="KEGG" id="ladl:NCTC12735_01709"/>
<dbReference type="SUPFAM" id="SSF53098">
    <property type="entry name" value="Ribonuclease H-like"/>
    <property type="match status" value="1"/>
</dbReference>
<protein>
    <submittedName>
        <fullName evidence="5">Transposase</fullName>
    </submittedName>
</protein>
<evidence type="ECO:0000313" key="6">
    <source>
        <dbReference type="EMBL" id="VEH86051.1"/>
    </source>
</evidence>
<gene>
    <name evidence="5" type="ORF">NCTC12735_00681</name>
    <name evidence="6" type="ORF">NCTC12735_01697</name>
    <name evidence="7" type="ORF">NCTC12735_01709</name>
</gene>
<dbReference type="InterPro" id="IPR036397">
    <property type="entry name" value="RNaseH_sf"/>
</dbReference>
<proteinExistence type="inferred from homology"/>
<dbReference type="EMBL" id="LR134433">
    <property type="protein sequence ID" value="VEH86063.1"/>
    <property type="molecule type" value="Genomic_DNA"/>
</dbReference>
<dbReference type="PROSITE" id="PS50994">
    <property type="entry name" value="INTEGRASE"/>
    <property type="match status" value="1"/>
</dbReference>
<dbReference type="Proteomes" id="UP000281170">
    <property type="component" value="Plasmid 24"/>
</dbReference>
<dbReference type="Pfam" id="PF13333">
    <property type="entry name" value="rve_2"/>
    <property type="match status" value="1"/>
</dbReference>
<dbReference type="InterPro" id="IPR025948">
    <property type="entry name" value="HTH-like_dom"/>
</dbReference>
<evidence type="ECO:0000259" key="4">
    <source>
        <dbReference type="PROSITE" id="PS50994"/>
    </source>
</evidence>
<dbReference type="AlphaFoldDB" id="A0A3S5ETQ1"/>
<dbReference type="PANTHER" id="PTHR46889:SF6">
    <property type="entry name" value="TRANSPOSASE INSF FOR INSERTION SEQUENCE IS3B"/>
    <property type="match status" value="1"/>
</dbReference>
<feature type="domain" description="Integrase catalytic" evidence="4">
    <location>
        <begin position="107"/>
        <end position="284"/>
    </location>
</feature>
<dbReference type="EMBL" id="LR134433">
    <property type="protein sequence ID" value="VEH86051.1"/>
    <property type="molecule type" value="Genomic_DNA"/>
</dbReference>
<geneLocation type="plasmid" evidence="6 8">
    <name>24</name>
</geneLocation>
<dbReference type="KEGG" id="ladl:NCTC12735_00681"/>
<evidence type="ECO:0000313" key="7">
    <source>
        <dbReference type="EMBL" id="VEH86063.1"/>
    </source>
</evidence>
<accession>A0A3S5ETQ1</accession>
<dbReference type="Pfam" id="PF13276">
    <property type="entry name" value="HTH_21"/>
    <property type="match status" value="1"/>
</dbReference>
<evidence type="ECO:0000313" key="8">
    <source>
        <dbReference type="Proteomes" id="UP000281170"/>
    </source>
</evidence>
<evidence type="ECO:0000313" key="5">
    <source>
        <dbReference type="EMBL" id="VEH85059.1"/>
    </source>
</evidence>
<comment type="similarity">
    <text evidence="3">Belongs to the transposase IS3/IS150/IS904 family.</text>
</comment>
<geneLocation type="plasmid" evidence="5 8">
    <name>11</name>
</geneLocation>
<dbReference type="KEGG" id="ladl:NCTC12735_01697"/>
<keyword evidence="1" id="KW-0238">DNA-binding</keyword>
<dbReference type="GO" id="GO:0003677">
    <property type="term" value="F:DNA binding"/>
    <property type="evidence" value="ECO:0007669"/>
    <property type="project" value="UniProtKB-KW"/>
</dbReference>
<dbReference type="PANTHER" id="PTHR46889">
    <property type="entry name" value="TRANSPOSASE INSF FOR INSERTION SEQUENCE IS3B-RELATED"/>
    <property type="match status" value="1"/>
</dbReference>
<dbReference type="EMBL" id="LR134420">
    <property type="protein sequence ID" value="VEH85059.1"/>
    <property type="molecule type" value="Genomic_DNA"/>
</dbReference>
<dbReference type="Proteomes" id="UP000281170">
    <property type="component" value="Plasmid 11"/>
</dbReference>
<dbReference type="GO" id="GO:0015074">
    <property type="term" value="P:DNA integration"/>
    <property type="evidence" value="ECO:0007669"/>
    <property type="project" value="InterPro"/>
</dbReference>
<dbReference type="InterPro" id="IPR048020">
    <property type="entry name" value="Transpos_IS3"/>
</dbReference>
<dbReference type="Gene3D" id="3.30.420.10">
    <property type="entry name" value="Ribonuclease H-like superfamily/Ribonuclease H"/>
    <property type="match status" value="1"/>
</dbReference>
<dbReference type="InterPro" id="IPR001584">
    <property type="entry name" value="Integrase_cat-core"/>
</dbReference>
<reference evidence="5 8" key="1">
    <citation type="submission" date="2018-12" db="EMBL/GenBank/DDBJ databases">
        <authorList>
            <consortium name="Pathogen Informatics"/>
        </authorList>
    </citation>
    <scope>NUCLEOTIDE SEQUENCE [LARGE SCALE GENOMIC DNA]</scope>
    <source>
        <strain evidence="5 8">NCTC12735</strain>
        <plasmid evidence="8">11</plasmid>
        <plasmid evidence="8">24</plasmid>
    </source>
</reference>
<dbReference type="InterPro" id="IPR012337">
    <property type="entry name" value="RNaseH-like_sf"/>
</dbReference>
<dbReference type="InterPro" id="IPR050900">
    <property type="entry name" value="Transposase_IS3/IS150/IS904"/>
</dbReference>
<dbReference type="NCBIfam" id="NF033516">
    <property type="entry name" value="transpos_IS3"/>
    <property type="match status" value="1"/>
</dbReference>
<comment type="function">
    <text evidence="2">Involved in the transposition of the insertion sequence IS3.</text>
</comment>
<organism evidence="5 8">
    <name type="scientific">Legionella adelaidensis</name>
    <dbReference type="NCBI Taxonomy" id="45056"/>
    <lineage>
        <taxon>Bacteria</taxon>
        <taxon>Pseudomonadati</taxon>
        <taxon>Pseudomonadota</taxon>
        <taxon>Gammaproteobacteria</taxon>
        <taxon>Legionellales</taxon>
        <taxon>Legionellaceae</taxon>
        <taxon>Legionella</taxon>
    </lineage>
</organism>
<sequence>MKYGFIKEFSNYFSVTIMCALLNVSRSGYYSFINRPISKRQLANNHLDIKIRGIYDQHKKRYGVPRITRVLQDQNEPCSHTRVARRMQAMGLTALAKKKFKVTTDSEHSLPIYKNHLGRDFSATAINQKWACDITYIRTLEGWLYLAVVIDLYSRAVIGWSMNKRMKKNLVCDALSMALFRRKFPIGVIVHSDRGSQYCSLQYQQMLKQYQLIGSMSRRANCWDNAIAESFFHTLKVELIHNYSYQTREQAKLSVFQYIEGYFNQQRIHSALDYKAPFEFECTG</sequence>